<sequence>MAPNRVGDNSSVEVSEEVLRRGIGYRAYNPRGGSVGAKAGGVDPPQAEVGGISITTCKA</sequence>
<name>A0AAW2VWE7_9LAMI</name>
<comment type="caution">
    <text evidence="1">The sequence shown here is derived from an EMBL/GenBank/DDBJ whole genome shotgun (WGS) entry which is preliminary data.</text>
</comment>
<evidence type="ECO:0000313" key="1">
    <source>
        <dbReference type="EMBL" id="KAL0433220.1"/>
    </source>
</evidence>
<reference evidence="1" key="1">
    <citation type="submission" date="2020-06" db="EMBL/GenBank/DDBJ databases">
        <authorList>
            <person name="Li T."/>
            <person name="Hu X."/>
            <person name="Zhang T."/>
            <person name="Song X."/>
            <person name="Zhang H."/>
            <person name="Dai N."/>
            <person name="Sheng W."/>
            <person name="Hou X."/>
            <person name="Wei L."/>
        </authorList>
    </citation>
    <scope>NUCLEOTIDE SEQUENCE</scope>
    <source>
        <strain evidence="1">KEN1</strain>
        <tissue evidence="1">Leaf</tissue>
    </source>
</reference>
<dbReference type="AlphaFoldDB" id="A0AAW2VWE7"/>
<gene>
    <name evidence="1" type="ORF">Slati_2656300</name>
</gene>
<reference evidence="1" key="2">
    <citation type="journal article" date="2024" name="Plant">
        <title>Genomic evolution and insights into agronomic trait innovations of Sesamum species.</title>
        <authorList>
            <person name="Miao H."/>
            <person name="Wang L."/>
            <person name="Qu L."/>
            <person name="Liu H."/>
            <person name="Sun Y."/>
            <person name="Le M."/>
            <person name="Wang Q."/>
            <person name="Wei S."/>
            <person name="Zheng Y."/>
            <person name="Lin W."/>
            <person name="Duan Y."/>
            <person name="Cao H."/>
            <person name="Xiong S."/>
            <person name="Wang X."/>
            <person name="Wei L."/>
            <person name="Li C."/>
            <person name="Ma Q."/>
            <person name="Ju M."/>
            <person name="Zhao R."/>
            <person name="Li G."/>
            <person name="Mu C."/>
            <person name="Tian Q."/>
            <person name="Mei H."/>
            <person name="Zhang T."/>
            <person name="Gao T."/>
            <person name="Zhang H."/>
        </authorList>
    </citation>
    <scope>NUCLEOTIDE SEQUENCE</scope>
    <source>
        <strain evidence="1">KEN1</strain>
    </source>
</reference>
<dbReference type="EMBL" id="JACGWN010000009">
    <property type="protein sequence ID" value="KAL0433220.1"/>
    <property type="molecule type" value="Genomic_DNA"/>
</dbReference>
<protein>
    <submittedName>
        <fullName evidence="1">Uncharacterized protein</fullName>
    </submittedName>
</protein>
<organism evidence="1">
    <name type="scientific">Sesamum latifolium</name>
    <dbReference type="NCBI Taxonomy" id="2727402"/>
    <lineage>
        <taxon>Eukaryota</taxon>
        <taxon>Viridiplantae</taxon>
        <taxon>Streptophyta</taxon>
        <taxon>Embryophyta</taxon>
        <taxon>Tracheophyta</taxon>
        <taxon>Spermatophyta</taxon>
        <taxon>Magnoliopsida</taxon>
        <taxon>eudicotyledons</taxon>
        <taxon>Gunneridae</taxon>
        <taxon>Pentapetalae</taxon>
        <taxon>asterids</taxon>
        <taxon>lamiids</taxon>
        <taxon>Lamiales</taxon>
        <taxon>Pedaliaceae</taxon>
        <taxon>Sesamum</taxon>
    </lineage>
</organism>
<accession>A0AAW2VWE7</accession>
<proteinExistence type="predicted"/>